<feature type="transmembrane region" description="Helical" evidence="6">
    <location>
        <begin position="49"/>
        <end position="67"/>
    </location>
</feature>
<evidence type="ECO:0000256" key="1">
    <source>
        <dbReference type="ARBA" id="ARBA00004651"/>
    </source>
</evidence>
<accession>A0A385ACA1</accession>
<gene>
    <name evidence="7" type="ORF">DT351_02475</name>
</gene>
<feature type="transmembrane region" description="Helical" evidence="6">
    <location>
        <begin position="379"/>
        <end position="399"/>
    </location>
</feature>
<evidence type="ECO:0000256" key="6">
    <source>
        <dbReference type="SAM" id="Phobius"/>
    </source>
</evidence>
<dbReference type="Pfam" id="PF01943">
    <property type="entry name" value="Polysacc_synt"/>
    <property type="match status" value="1"/>
</dbReference>
<dbReference type="InterPro" id="IPR050833">
    <property type="entry name" value="Poly_Biosynth_Transport"/>
</dbReference>
<evidence type="ECO:0000256" key="2">
    <source>
        <dbReference type="ARBA" id="ARBA00022475"/>
    </source>
</evidence>
<feature type="transmembrane region" description="Helical" evidence="6">
    <location>
        <begin position="411"/>
        <end position="430"/>
    </location>
</feature>
<feature type="transmembrane region" description="Helical" evidence="6">
    <location>
        <begin position="317"/>
        <end position="340"/>
    </location>
</feature>
<feature type="transmembrane region" description="Helical" evidence="6">
    <location>
        <begin position="140"/>
        <end position="158"/>
    </location>
</feature>
<evidence type="ECO:0000313" key="7">
    <source>
        <dbReference type="EMBL" id="AXN35285.1"/>
    </source>
</evidence>
<organism evidence="7 8">
    <name type="scientific">Latilactobacillus curvatus</name>
    <name type="common">Lactobacillus curvatus</name>
    <dbReference type="NCBI Taxonomy" id="28038"/>
    <lineage>
        <taxon>Bacteria</taxon>
        <taxon>Bacillati</taxon>
        <taxon>Bacillota</taxon>
        <taxon>Bacilli</taxon>
        <taxon>Lactobacillales</taxon>
        <taxon>Lactobacillaceae</taxon>
        <taxon>Latilactobacillus</taxon>
    </lineage>
</organism>
<feature type="transmembrane region" description="Helical" evidence="6">
    <location>
        <begin position="352"/>
        <end position="373"/>
    </location>
</feature>
<dbReference type="PANTHER" id="PTHR30250:SF11">
    <property type="entry name" value="O-ANTIGEN TRANSPORTER-RELATED"/>
    <property type="match status" value="1"/>
</dbReference>
<dbReference type="PANTHER" id="PTHR30250">
    <property type="entry name" value="PST FAMILY PREDICTED COLANIC ACID TRANSPORTER"/>
    <property type="match status" value="1"/>
</dbReference>
<evidence type="ECO:0000256" key="5">
    <source>
        <dbReference type="ARBA" id="ARBA00023136"/>
    </source>
</evidence>
<dbReference type="RefSeq" id="WP_076789247.1">
    <property type="nucleotide sequence ID" value="NZ_CP015493.1"/>
</dbReference>
<evidence type="ECO:0000256" key="4">
    <source>
        <dbReference type="ARBA" id="ARBA00022989"/>
    </source>
</evidence>
<feature type="transmembrane region" description="Helical" evidence="6">
    <location>
        <begin position="164"/>
        <end position="186"/>
    </location>
</feature>
<sequence>MKIIKNYLYNVFYQVFVLLVPLITMPYIARVLGPTGVGINSFTNSNTQYFILIGSIGVSLYGNRQIAYYRDNRAKASQIFWEVFLMRLVTIVAALALFFGFLWFVKDYHQAYLMQAILIVAAAFDISWFFMGFENFKVTVLRNIIIKLISLACIFLFVKNQGDLTLYIAILSISQLIGNLTLFPYLKHYIDMPDWHKLKIWRHFQPSLVLFIPQIATQVYLILNKTMVGKMVSVEAAGFYDNSDKIVKMVLAIVTATGTVMLPRVANTFAKGDHEQVKKYLYQSFDFVSAVSVPMMFGIAAIAPNFATMFFGKDFAAVGPLMMVESIVILMIAWSNVLGVQYLMPTGHNKEFTISVTVGAVVNIILNVPMILWLGTQGAMIATVISEISVTAYQFYVVRHELSIRQMTAEVWKYLLGGLMMFAVVLYLNLTLPFSMLQLVLQVGVGILVYGVVLWLTKPKLLNYIKRGDHS</sequence>
<keyword evidence="5 6" id="KW-0472">Membrane</keyword>
<dbReference type="InterPro" id="IPR002797">
    <property type="entry name" value="Polysacc_synth"/>
</dbReference>
<proteinExistence type="predicted"/>
<protein>
    <submittedName>
        <fullName evidence="7">Flippase</fullName>
    </submittedName>
</protein>
<feature type="transmembrane region" description="Helical" evidence="6">
    <location>
        <begin position="7"/>
        <end position="29"/>
    </location>
</feature>
<dbReference type="AlphaFoldDB" id="A0A385ACA1"/>
<dbReference type="Proteomes" id="UP000257607">
    <property type="component" value="Chromosome"/>
</dbReference>
<keyword evidence="2" id="KW-1003">Cell membrane</keyword>
<keyword evidence="3 6" id="KW-0812">Transmembrane</keyword>
<feature type="transmembrane region" description="Helical" evidence="6">
    <location>
        <begin position="436"/>
        <end position="457"/>
    </location>
</feature>
<comment type="subcellular location">
    <subcellularLocation>
        <location evidence="1">Cell membrane</location>
        <topology evidence="1">Multi-pass membrane protein</topology>
    </subcellularLocation>
</comment>
<feature type="transmembrane region" description="Helical" evidence="6">
    <location>
        <begin position="207"/>
        <end position="223"/>
    </location>
</feature>
<name>A0A385ACA1_LATCU</name>
<dbReference type="GO" id="GO:0005886">
    <property type="term" value="C:plasma membrane"/>
    <property type="evidence" value="ECO:0007669"/>
    <property type="project" value="UniProtKB-SubCell"/>
</dbReference>
<reference evidence="7 8" key="1">
    <citation type="submission" date="2018-07" db="EMBL/GenBank/DDBJ databases">
        <title>Lactobacillus curvatus genome sequence.</title>
        <authorList>
            <person name="Prechtl R."/>
        </authorList>
    </citation>
    <scope>NUCLEOTIDE SEQUENCE [LARGE SCALE GENOMIC DNA]</scope>
    <source>
        <strain evidence="7 8">TMW 1.1928</strain>
    </source>
</reference>
<evidence type="ECO:0000313" key="8">
    <source>
        <dbReference type="Proteomes" id="UP000257607"/>
    </source>
</evidence>
<dbReference type="EMBL" id="CP031003">
    <property type="protein sequence ID" value="AXN35285.1"/>
    <property type="molecule type" value="Genomic_DNA"/>
</dbReference>
<feature type="transmembrane region" description="Helical" evidence="6">
    <location>
        <begin position="287"/>
        <end position="311"/>
    </location>
</feature>
<dbReference type="CDD" id="cd13128">
    <property type="entry name" value="MATE_Wzx_like"/>
    <property type="match status" value="1"/>
</dbReference>
<feature type="transmembrane region" description="Helical" evidence="6">
    <location>
        <begin position="246"/>
        <end position="266"/>
    </location>
</feature>
<feature type="transmembrane region" description="Helical" evidence="6">
    <location>
        <begin position="79"/>
        <end position="105"/>
    </location>
</feature>
<feature type="transmembrane region" description="Helical" evidence="6">
    <location>
        <begin position="111"/>
        <end position="133"/>
    </location>
</feature>
<keyword evidence="4 6" id="KW-1133">Transmembrane helix</keyword>
<evidence type="ECO:0000256" key="3">
    <source>
        <dbReference type="ARBA" id="ARBA00022692"/>
    </source>
</evidence>